<dbReference type="GO" id="GO:0016887">
    <property type="term" value="F:ATP hydrolysis activity"/>
    <property type="evidence" value="ECO:0007669"/>
    <property type="project" value="InterPro"/>
</dbReference>
<dbReference type="GO" id="GO:0030687">
    <property type="term" value="C:preribosome, large subunit precursor"/>
    <property type="evidence" value="ECO:0007669"/>
    <property type="project" value="TreeGrafter"/>
</dbReference>
<dbReference type="PANTHER" id="PTHR48103">
    <property type="entry name" value="MIDASIN-RELATED"/>
    <property type="match status" value="1"/>
</dbReference>
<accession>A0A6I3S7C2</accession>
<keyword evidence="1" id="KW-0547">Nucleotide-binding</keyword>
<evidence type="ECO:0000259" key="3">
    <source>
        <dbReference type="Pfam" id="PF07728"/>
    </source>
</evidence>
<evidence type="ECO:0000256" key="1">
    <source>
        <dbReference type="ARBA" id="ARBA00022741"/>
    </source>
</evidence>
<dbReference type="AlphaFoldDB" id="A0A6I3S7C2"/>
<evidence type="ECO:0000256" key="2">
    <source>
        <dbReference type="ARBA" id="ARBA00022840"/>
    </source>
</evidence>
<feature type="domain" description="ATPase dynein-related AAA" evidence="3">
    <location>
        <begin position="80"/>
        <end position="204"/>
    </location>
</feature>
<dbReference type="InterPro" id="IPR011704">
    <property type="entry name" value="ATPase_dyneun-rel_AAA"/>
</dbReference>
<reference evidence="4 5" key="1">
    <citation type="journal article" date="2019" name="Nat. Med.">
        <title>A library of human gut bacterial isolates paired with longitudinal multiomics data enables mechanistic microbiome research.</title>
        <authorList>
            <person name="Poyet M."/>
            <person name="Groussin M."/>
            <person name="Gibbons S.M."/>
            <person name="Avila-Pacheco J."/>
            <person name="Jiang X."/>
            <person name="Kearney S.M."/>
            <person name="Perrotta A.R."/>
            <person name="Berdy B."/>
            <person name="Zhao S."/>
            <person name="Lieberman T.D."/>
            <person name="Swanson P.K."/>
            <person name="Smith M."/>
            <person name="Roesemann S."/>
            <person name="Alexander J.E."/>
            <person name="Rich S.A."/>
            <person name="Livny J."/>
            <person name="Vlamakis H."/>
            <person name="Clish C."/>
            <person name="Bullock K."/>
            <person name="Deik A."/>
            <person name="Scott J."/>
            <person name="Pierce K.A."/>
            <person name="Xavier R.J."/>
            <person name="Alm E.J."/>
        </authorList>
    </citation>
    <scope>NUCLEOTIDE SEQUENCE [LARGE SCALE GENOMIC DNA]</scope>
    <source>
        <strain evidence="4 5">BIOML-A2</strain>
    </source>
</reference>
<proteinExistence type="predicted"/>
<dbReference type="PANTHER" id="PTHR48103:SF2">
    <property type="entry name" value="MIDASIN"/>
    <property type="match status" value="1"/>
</dbReference>
<evidence type="ECO:0000313" key="5">
    <source>
        <dbReference type="Proteomes" id="UP000462362"/>
    </source>
</evidence>
<dbReference type="Pfam" id="PF07728">
    <property type="entry name" value="AAA_5"/>
    <property type="match status" value="1"/>
</dbReference>
<dbReference type="GO" id="GO:0000027">
    <property type="term" value="P:ribosomal large subunit assembly"/>
    <property type="evidence" value="ECO:0007669"/>
    <property type="project" value="TreeGrafter"/>
</dbReference>
<protein>
    <submittedName>
        <fullName evidence="4">AAA domain-containing protein</fullName>
    </submittedName>
</protein>
<dbReference type="RefSeq" id="WP_149879526.1">
    <property type="nucleotide sequence ID" value="NZ_WNCA01000017.1"/>
</dbReference>
<name>A0A6I3S7C2_9BURK</name>
<dbReference type="InterPro" id="IPR027417">
    <property type="entry name" value="P-loop_NTPase"/>
</dbReference>
<evidence type="ECO:0000313" key="4">
    <source>
        <dbReference type="EMBL" id="MTU43368.1"/>
    </source>
</evidence>
<dbReference type="GO" id="GO:0005524">
    <property type="term" value="F:ATP binding"/>
    <property type="evidence" value="ECO:0007669"/>
    <property type="project" value="UniProtKB-KW"/>
</dbReference>
<dbReference type="SUPFAM" id="SSF52540">
    <property type="entry name" value="P-loop containing nucleoside triphosphate hydrolases"/>
    <property type="match status" value="1"/>
</dbReference>
<organism evidence="4 5">
    <name type="scientific">Parasutterella excrementihominis</name>
    <dbReference type="NCBI Taxonomy" id="487175"/>
    <lineage>
        <taxon>Bacteria</taxon>
        <taxon>Pseudomonadati</taxon>
        <taxon>Pseudomonadota</taxon>
        <taxon>Betaproteobacteria</taxon>
        <taxon>Burkholderiales</taxon>
        <taxon>Sutterellaceae</taxon>
        <taxon>Parasutterella</taxon>
    </lineage>
</organism>
<dbReference type="EMBL" id="WNCL01000017">
    <property type="protein sequence ID" value="MTU43368.1"/>
    <property type="molecule type" value="Genomic_DNA"/>
</dbReference>
<dbReference type="Proteomes" id="UP000462362">
    <property type="component" value="Unassembled WGS sequence"/>
</dbReference>
<comment type="caution">
    <text evidence="4">The sequence shown here is derived from an EMBL/GenBank/DDBJ whole genome shotgun (WGS) entry which is preliminary data.</text>
</comment>
<gene>
    <name evidence="4" type="ORF">GMD42_06995</name>
</gene>
<keyword evidence="2" id="KW-0067">ATP-binding</keyword>
<dbReference type="Gene3D" id="3.40.50.300">
    <property type="entry name" value="P-loop containing nucleotide triphosphate hydrolases"/>
    <property type="match status" value="1"/>
</dbReference>
<sequence length="342" mass="38242">MNESQFQTFKLSDVIKNLVDDKGKLIKAPGIPIKGFKEPQDGTQRKMLIPFLIPNYVFRGSELGLIARFFLKKSRYGLWVSGPTGSGKTSVIEQFCARLNWPVVSCTGSGRFEFSQLVGSNRLTAGKNGEAPTMKFELGPLAQAMLNGYVFIFNEADLADPSELTALNEVLEGKDLYIPENGGMIIKPHPMFRLVCTGNSAGSGDDTGAYAGISQQNMALMDRFYFLEVGYMSEETEEQAFALAFPSIPKEWREKMVRFAVQIRSSFERGDLNSLSIPMSTRTLYKWADNYLWLLHSTGTPEEKLYVSFQQALGARYNSTDRQVVCQLARAIFGEAWPAIEH</sequence>